<protein>
    <submittedName>
        <fullName evidence="2">Stage III sporulation protein AF</fullName>
    </submittedName>
</protein>
<proteinExistence type="predicted"/>
<dbReference type="Proteomes" id="UP000631576">
    <property type="component" value="Unassembled WGS sequence"/>
</dbReference>
<dbReference type="RefSeq" id="WP_022076125.1">
    <property type="nucleotide sequence ID" value="NZ_JACOPE010000001.1"/>
</dbReference>
<organism evidence="2 3">
    <name type="scientific">Ruminococcus hominis</name>
    <dbReference type="NCBI Taxonomy" id="2763065"/>
    <lineage>
        <taxon>Bacteria</taxon>
        <taxon>Bacillati</taxon>
        <taxon>Bacillota</taxon>
        <taxon>Clostridia</taxon>
        <taxon>Eubacteriales</taxon>
        <taxon>Oscillospiraceae</taxon>
        <taxon>Ruminococcus</taxon>
    </lineage>
</organism>
<evidence type="ECO:0000313" key="2">
    <source>
        <dbReference type="EMBL" id="MBC5683139.1"/>
    </source>
</evidence>
<dbReference type="Pfam" id="PF09581">
    <property type="entry name" value="Spore_III_AF"/>
    <property type="match status" value="1"/>
</dbReference>
<comment type="caution">
    <text evidence="2">The sequence shown here is derived from an EMBL/GenBank/DDBJ whole genome shotgun (WGS) entry which is preliminary data.</text>
</comment>
<evidence type="ECO:0000313" key="3">
    <source>
        <dbReference type="Proteomes" id="UP000631576"/>
    </source>
</evidence>
<reference evidence="2 3" key="1">
    <citation type="submission" date="2020-08" db="EMBL/GenBank/DDBJ databases">
        <title>Genome public.</title>
        <authorList>
            <person name="Liu C."/>
            <person name="Sun Q."/>
        </authorList>
    </citation>
    <scope>NUCLEOTIDE SEQUENCE [LARGE SCALE GENOMIC DNA]</scope>
    <source>
        <strain evidence="2 3">NSJ-13</strain>
    </source>
</reference>
<gene>
    <name evidence="2" type="ORF">H8S40_06095</name>
</gene>
<dbReference type="InterPro" id="IPR014245">
    <property type="entry name" value="Spore_III_AF"/>
</dbReference>
<feature type="transmembrane region" description="Helical" evidence="1">
    <location>
        <begin position="7"/>
        <end position="27"/>
    </location>
</feature>
<keyword evidence="1" id="KW-1133">Transmembrane helix</keyword>
<evidence type="ECO:0000256" key="1">
    <source>
        <dbReference type="SAM" id="Phobius"/>
    </source>
</evidence>
<accession>A0ABR7G6T5</accession>
<name>A0ABR7G6T5_9FIRM</name>
<keyword evidence="3" id="KW-1185">Reference proteome</keyword>
<dbReference type="EMBL" id="JACOPE010000001">
    <property type="protein sequence ID" value="MBC5683139.1"/>
    <property type="molecule type" value="Genomic_DNA"/>
</dbReference>
<keyword evidence="1" id="KW-0812">Transmembrane</keyword>
<keyword evidence="1" id="KW-0472">Membrane</keyword>
<feature type="transmembrane region" description="Helical" evidence="1">
    <location>
        <begin position="33"/>
        <end position="51"/>
    </location>
</feature>
<sequence>MDLLYEWIQNLVCYLVIFTAVLEVLPGKEYKKYIQFFAGLVLILLLVTPILKVTGMEQNFWEIYNNREYEQEKRELLEKDNYFENIDIIDFLPEDWENGEEMETDSGTMER</sequence>